<dbReference type="SUPFAM" id="SSF52266">
    <property type="entry name" value="SGNH hydrolase"/>
    <property type="match status" value="1"/>
</dbReference>
<sequence length="316" mass="36752">MKWSTEVGLVDLPEKITYDSQLLALGSCFAVNMADAFKNYQFRNVINPFGILFHPVALGNLFEFAAQNKVFEPDSVFCNQDVWSCFDAHSDLNALDELDILLALNQKLQLFKQTLQSASHVIITLGTAWVYRHIESGKLVANCHKLPQKLFVKELLTADEITKSLQRMQELALQINPKVQFIFTISPVRHIKDGVVENQRSKSNLFVGLHQFLDLNKKAYYFPTYEIMMDELRDYRFYGRDLLHPNEMAITYIWEKFKKHCIAETAYPTMQLVDEVQKGLAHRPFNPHSEQHELFLNKLAQKLDVLLEQYPFMNFR</sequence>
<evidence type="ECO:0000259" key="1">
    <source>
        <dbReference type="Pfam" id="PF08885"/>
    </source>
</evidence>
<gene>
    <name evidence="2" type="ORF">K5I29_08500</name>
</gene>
<evidence type="ECO:0000313" key="2">
    <source>
        <dbReference type="EMBL" id="UYW00583.1"/>
    </source>
</evidence>
<keyword evidence="3" id="KW-1185">Reference proteome</keyword>
<dbReference type="InterPro" id="IPR014982">
    <property type="entry name" value="GSCFA"/>
</dbReference>
<protein>
    <submittedName>
        <fullName evidence="2">GSCFA domain-containing protein</fullName>
    </submittedName>
</protein>
<dbReference type="EMBL" id="CP081495">
    <property type="protein sequence ID" value="UYW00583.1"/>
    <property type="molecule type" value="Genomic_DNA"/>
</dbReference>
<reference evidence="2" key="1">
    <citation type="submission" date="2021-08" db="EMBL/GenBank/DDBJ databases">
        <title>Flavobacterium sp. strain CC-SYL302.</title>
        <authorList>
            <person name="Lin S.-Y."/>
            <person name="Lee T.-H."/>
            <person name="Young C.-C."/>
        </authorList>
    </citation>
    <scope>NUCLEOTIDE SEQUENCE</scope>
    <source>
        <strain evidence="2">CC-SYL302</strain>
    </source>
</reference>
<dbReference type="Pfam" id="PF08885">
    <property type="entry name" value="GSCFA"/>
    <property type="match status" value="1"/>
</dbReference>
<proteinExistence type="predicted"/>
<evidence type="ECO:0000313" key="3">
    <source>
        <dbReference type="Proteomes" id="UP001163328"/>
    </source>
</evidence>
<dbReference type="RefSeq" id="WP_264432474.1">
    <property type="nucleotide sequence ID" value="NZ_CP081495.1"/>
</dbReference>
<accession>A0ABY6M081</accession>
<name>A0ABY6M081_9FLAO</name>
<organism evidence="2 3">
    <name type="scientific">Flavobacterium agricola</name>
    <dbReference type="NCBI Taxonomy" id="2870839"/>
    <lineage>
        <taxon>Bacteria</taxon>
        <taxon>Pseudomonadati</taxon>
        <taxon>Bacteroidota</taxon>
        <taxon>Flavobacteriia</taxon>
        <taxon>Flavobacteriales</taxon>
        <taxon>Flavobacteriaceae</taxon>
        <taxon>Flavobacterium</taxon>
    </lineage>
</organism>
<dbReference type="Proteomes" id="UP001163328">
    <property type="component" value="Chromosome"/>
</dbReference>
<feature type="domain" description="GSCFA" evidence="1">
    <location>
        <begin position="22"/>
        <end position="257"/>
    </location>
</feature>